<sequence>MRSTSVGRRHVRAEIGIWSSQMAQRSLCRVLTVIGSVRDCVEVFLKEAHFDKRREKGSGILICERRNSEIERRKFNCIVY</sequence>
<name>A0A8X6Y8J6_9ARAC</name>
<dbReference type="EMBL" id="BMAV01015873">
    <property type="protein sequence ID" value="GFY66182.1"/>
    <property type="molecule type" value="Genomic_DNA"/>
</dbReference>
<comment type="caution">
    <text evidence="1">The sequence shown here is derived from an EMBL/GenBank/DDBJ whole genome shotgun (WGS) entry which is preliminary data.</text>
</comment>
<organism evidence="1 2">
    <name type="scientific">Trichonephila inaurata madagascariensis</name>
    <dbReference type="NCBI Taxonomy" id="2747483"/>
    <lineage>
        <taxon>Eukaryota</taxon>
        <taxon>Metazoa</taxon>
        <taxon>Ecdysozoa</taxon>
        <taxon>Arthropoda</taxon>
        <taxon>Chelicerata</taxon>
        <taxon>Arachnida</taxon>
        <taxon>Araneae</taxon>
        <taxon>Araneomorphae</taxon>
        <taxon>Entelegynae</taxon>
        <taxon>Araneoidea</taxon>
        <taxon>Nephilidae</taxon>
        <taxon>Trichonephila</taxon>
        <taxon>Trichonephila inaurata</taxon>
    </lineage>
</organism>
<dbReference type="Proteomes" id="UP000886998">
    <property type="component" value="Unassembled WGS sequence"/>
</dbReference>
<dbReference type="AlphaFoldDB" id="A0A8X6Y8J6"/>
<evidence type="ECO:0000313" key="1">
    <source>
        <dbReference type="EMBL" id="GFY66182.1"/>
    </source>
</evidence>
<evidence type="ECO:0000313" key="2">
    <source>
        <dbReference type="Proteomes" id="UP000886998"/>
    </source>
</evidence>
<reference evidence="1" key="1">
    <citation type="submission" date="2020-08" db="EMBL/GenBank/DDBJ databases">
        <title>Multicomponent nature underlies the extraordinary mechanical properties of spider dragline silk.</title>
        <authorList>
            <person name="Kono N."/>
            <person name="Nakamura H."/>
            <person name="Mori M."/>
            <person name="Yoshida Y."/>
            <person name="Ohtoshi R."/>
            <person name="Malay A.D."/>
            <person name="Moran D.A.P."/>
            <person name="Tomita M."/>
            <person name="Numata K."/>
            <person name="Arakawa K."/>
        </authorList>
    </citation>
    <scope>NUCLEOTIDE SEQUENCE</scope>
</reference>
<keyword evidence="2" id="KW-1185">Reference proteome</keyword>
<protein>
    <submittedName>
        <fullName evidence="1">Uncharacterized protein</fullName>
    </submittedName>
</protein>
<gene>
    <name evidence="1" type="ORF">TNIN_126271</name>
</gene>
<accession>A0A8X6Y8J6</accession>
<proteinExistence type="predicted"/>